<evidence type="ECO:0000313" key="2">
    <source>
        <dbReference type="EMBL" id="RBP11862.1"/>
    </source>
</evidence>
<sequence>MRALLTPEIVPRLGVVLLKPGSELFSLFTGGRVLVERQPEHMASMPTGRVPDARQPLAENKSLESFFSDERVIQAAGGINGLEEWLLRRFKKCQYPHGDYHHNEVVTMRYASSAIAVCWHCDHTLKEQATETLGALAQNNATEWVIEKVLLALGYNKERELSLGELCWWAIYSGIGDAITEGMAHQALRLPVEPILSVYKEADIIPGDTVPSAVQLQQRARRFKRSEAPQPVEQKPVMALRADPESPESFMLRPKRRRWENDSYTRWVKTQPCEGCRRPADDPHHIIGHGMGGTATKAHDLFVIPLCRECHDELHANVAAFEEKHGTQLELLFRFLDRALAIGVITK</sequence>
<proteinExistence type="predicted"/>
<dbReference type="Gene3D" id="3.30.50.20">
    <property type="entry name" value="prophage-derive protein ybcO"/>
    <property type="match status" value="1"/>
</dbReference>
<dbReference type="RefSeq" id="WP_113858044.1">
    <property type="nucleotide sequence ID" value="NZ_QNRL01000004.1"/>
</dbReference>
<accession>A0ABX9FXM7</accession>
<protein>
    <submittedName>
        <fullName evidence="2">Uncharacterized protein DUF968</fullName>
    </submittedName>
</protein>
<comment type="caution">
    <text evidence="2">The sequence shown here is derived from an EMBL/GenBank/DDBJ whole genome shotgun (WGS) entry which is preliminary data.</text>
</comment>
<keyword evidence="3" id="KW-1185">Reference proteome</keyword>
<gene>
    <name evidence="2" type="ORF">DFQ50_104395</name>
</gene>
<feature type="domain" description="HNH nuclease" evidence="1">
    <location>
        <begin position="263"/>
        <end position="312"/>
    </location>
</feature>
<dbReference type="InterPro" id="IPR003615">
    <property type="entry name" value="HNH_nuc"/>
</dbReference>
<reference evidence="2 3" key="1">
    <citation type="submission" date="2018-06" db="EMBL/GenBank/DDBJ databases">
        <title>Genomic Encyclopedia of Type Strains, Phase IV (KMG-IV): sequencing the most valuable type-strain genomes for metagenomic binning, comparative biology and taxonomic classification.</title>
        <authorList>
            <person name="Goeker M."/>
        </authorList>
    </citation>
    <scope>NUCLEOTIDE SEQUENCE [LARGE SCALE GENOMIC DNA]</scope>
    <source>
        <strain evidence="2 3">DSM 27453</strain>
    </source>
</reference>
<evidence type="ECO:0000313" key="3">
    <source>
        <dbReference type="Proteomes" id="UP000253201"/>
    </source>
</evidence>
<evidence type="ECO:0000259" key="1">
    <source>
        <dbReference type="SMART" id="SM00507"/>
    </source>
</evidence>
<organism evidence="2 3">
    <name type="scientific">Pseudocitrobacter faecalis</name>
    <dbReference type="NCBI Taxonomy" id="1398493"/>
    <lineage>
        <taxon>Bacteria</taxon>
        <taxon>Pseudomonadati</taxon>
        <taxon>Pseudomonadota</taxon>
        <taxon>Gammaproteobacteria</taxon>
        <taxon>Enterobacterales</taxon>
        <taxon>Enterobacteriaceae</taxon>
        <taxon>Pseudocitrobacter</taxon>
    </lineage>
</organism>
<dbReference type="SMART" id="SM00507">
    <property type="entry name" value="HNHc"/>
    <property type="match status" value="1"/>
</dbReference>
<dbReference type="InterPro" id="IPR010373">
    <property type="entry name" value="DUF968"/>
</dbReference>
<name>A0ABX9FXM7_9ENTR</name>
<dbReference type="CDD" id="cd00085">
    <property type="entry name" value="HNHc"/>
    <property type="match status" value="1"/>
</dbReference>
<dbReference type="Proteomes" id="UP000253201">
    <property type="component" value="Unassembled WGS sequence"/>
</dbReference>
<dbReference type="Pfam" id="PF06147">
    <property type="entry name" value="DUF968"/>
    <property type="match status" value="1"/>
</dbReference>
<dbReference type="EMBL" id="QNRL01000004">
    <property type="protein sequence ID" value="RBP11862.1"/>
    <property type="molecule type" value="Genomic_DNA"/>
</dbReference>